<dbReference type="Proteomes" id="UP000828390">
    <property type="component" value="Unassembled WGS sequence"/>
</dbReference>
<proteinExistence type="predicted"/>
<sequence>MRSKFDPSCGCVSTFCNQEVKIGSKLWLCQSILQSGGLSWIPTVAVSVHLAIRRSKFDPNYG</sequence>
<protein>
    <submittedName>
        <fullName evidence="1">Uncharacterized protein</fullName>
    </submittedName>
</protein>
<comment type="caution">
    <text evidence="1">The sequence shown here is derived from an EMBL/GenBank/DDBJ whole genome shotgun (WGS) entry which is preliminary data.</text>
</comment>
<evidence type="ECO:0000313" key="1">
    <source>
        <dbReference type="EMBL" id="KAH3877203.1"/>
    </source>
</evidence>
<dbReference type="AlphaFoldDB" id="A0A9D4MHV4"/>
<gene>
    <name evidence="1" type="ORF">DPMN_001064</name>
</gene>
<reference evidence="1" key="1">
    <citation type="journal article" date="2019" name="bioRxiv">
        <title>The Genome of the Zebra Mussel, Dreissena polymorpha: A Resource for Invasive Species Research.</title>
        <authorList>
            <person name="McCartney M.A."/>
            <person name="Auch B."/>
            <person name="Kono T."/>
            <person name="Mallez S."/>
            <person name="Zhang Y."/>
            <person name="Obille A."/>
            <person name="Becker A."/>
            <person name="Abrahante J.E."/>
            <person name="Garbe J."/>
            <person name="Badalamenti J.P."/>
            <person name="Herman A."/>
            <person name="Mangelson H."/>
            <person name="Liachko I."/>
            <person name="Sullivan S."/>
            <person name="Sone E.D."/>
            <person name="Koren S."/>
            <person name="Silverstein K.A.T."/>
            <person name="Beckman K.B."/>
            <person name="Gohl D.M."/>
        </authorList>
    </citation>
    <scope>NUCLEOTIDE SEQUENCE</scope>
    <source>
        <strain evidence="1">Duluth1</strain>
        <tissue evidence="1">Whole animal</tissue>
    </source>
</reference>
<reference evidence="1" key="2">
    <citation type="submission" date="2020-11" db="EMBL/GenBank/DDBJ databases">
        <authorList>
            <person name="McCartney M.A."/>
            <person name="Auch B."/>
            <person name="Kono T."/>
            <person name="Mallez S."/>
            <person name="Becker A."/>
            <person name="Gohl D.M."/>
            <person name="Silverstein K.A.T."/>
            <person name="Koren S."/>
            <person name="Bechman K.B."/>
            <person name="Herman A."/>
            <person name="Abrahante J.E."/>
            <person name="Garbe J."/>
        </authorList>
    </citation>
    <scope>NUCLEOTIDE SEQUENCE</scope>
    <source>
        <strain evidence="1">Duluth1</strain>
        <tissue evidence="1">Whole animal</tissue>
    </source>
</reference>
<accession>A0A9D4MHV4</accession>
<organism evidence="1 2">
    <name type="scientific">Dreissena polymorpha</name>
    <name type="common">Zebra mussel</name>
    <name type="synonym">Mytilus polymorpha</name>
    <dbReference type="NCBI Taxonomy" id="45954"/>
    <lineage>
        <taxon>Eukaryota</taxon>
        <taxon>Metazoa</taxon>
        <taxon>Spiralia</taxon>
        <taxon>Lophotrochozoa</taxon>
        <taxon>Mollusca</taxon>
        <taxon>Bivalvia</taxon>
        <taxon>Autobranchia</taxon>
        <taxon>Heteroconchia</taxon>
        <taxon>Euheterodonta</taxon>
        <taxon>Imparidentia</taxon>
        <taxon>Neoheterodontei</taxon>
        <taxon>Myida</taxon>
        <taxon>Dreissenoidea</taxon>
        <taxon>Dreissenidae</taxon>
        <taxon>Dreissena</taxon>
    </lineage>
</organism>
<keyword evidence="2" id="KW-1185">Reference proteome</keyword>
<dbReference type="EMBL" id="JAIWYP010000001">
    <property type="protein sequence ID" value="KAH3877203.1"/>
    <property type="molecule type" value="Genomic_DNA"/>
</dbReference>
<evidence type="ECO:0000313" key="2">
    <source>
        <dbReference type="Proteomes" id="UP000828390"/>
    </source>
</evidence>
<name>A0A9D4MHV4_DREPO</name>